<gene>
    <name evidence="1" type="ORF">OKIOD_LOCUS14262</name>
</gene>
<dbReference type="Proteomes" id="UP001158576">
    <property type="component" value="Chromosome 2"/>
</dbReference>
<name>A0ABN7T657_OIKDI</name>
<dbReference type="PANTHER" id="PTHR10292:SF7">
    <property type="entry name" value="CLATHRIN HEAVY CHAIN 1"/>
    <property type="match status" value="1"/>
</dbReference>
<protein>
    <submittedName>
        <fullName evidence="1">Oidioi.mRNA.OKI2018_I69.chr2.g5497.t1.cds</fullName>
    </submittedName>
</protein>
<proteinExistence type="predicted"/>
<dbReference type="InterPro" id="IPR011990">
    <property type="entry name" value="TPR-like_helical_dom_sf"/>
</dbReference>
<sequence>MEVLINNVKNLDRSIPSSRLIILLASTLLTDELDDLMSYYQDRGFFEELITMIEGALGLDRAYMGIFTELAILYVNRRSERQKLSLKVGLRKDSSMRANLLLKSKKSETNSLEC</sequence>
<reference evidence="1 2" key="1">
    <citation type="submission" date="2021-04" db="EMBL/GenBank/DDBJ databases">
        <authorList>
            <person name="Bliznina A."/>
        </authorList>
    </citation>
    <scope>NUCLEOTIDE SEQUENCE [LARGE SCALE GENOMIC DNA]</scope>
</reference>
<evidence type="ECO:0000313" key="1">
    <source>
        <dbReference type="EMBL" id="CAG5111163.1"/>
    </source>
</evidence>
<dbReference type="EMBL" id="OU015567">
    <property type="protein sequence ID" value="CAG5111163.1"/>
    <property type="molecule type" value="Genomic_DNA"/>
</dbReference>
<organism evidence="1 2">
    <name type="scientific">Oikopleura dioica</name>
    <name type="common">Tunicate</name>
    <dbReference type="NCBI Taxonomy" id="34765"/>
    <lineage>
        <taxon>Eukaryota</taxon>
        <taxon>Metazoa</taxon>
        <taxon>Chordata</taxon>
        <taxon>Tunicata</taxon>
        <taxon>Appendicularia</taxon>
        <taxon>Copelata</taxon>
        <taxon>Oikopleuridae</taxon>
        <taxon>Oikopleura</taxon>
    </lineage>
</organism>
<keyword evidence="2" id="KW-1185">Reference proteome</keyword>
<dbReference type="SUPFAM" id="SSF48371">
    <property type="entry name" value="ARM repeat"/>
    <property type="match status" value="1"/>
</dbReference>
<accession>A0ABN7T657</accession>
<dbReference type="InterPro" id="IPR016024">
    <property type="entry name" value="ARM-type_fold"/>
</dbReference>
<dbReference type="Gene3D" id="1.25.40.10">
    <property type="entry name" value="Tetratricopeptide repeat domain"/>
    <property type="match status" value="1"/>
</dbReference>
<evidence type="ECO:0000313" key="2">
    <source>
        <dbReference type="Proteomes" id="UP001158576"/>
    </source>
</evidence>
<dbReference type="PANTHER" id="PTHR10292">
    <property type="entry name" value="CLATHRIN HEAVY CHAIN RELATED"/>
    <property type="match status" value="1"/>
</dbReference>